<evidence type="ECO:0000313" key="4">
    <source>
        <dbReference type="EMBL" id="MBE6420575.1"/>
    </source>
</evidence>
<sequence>MILWVMPDSGARTKEDYATLVSLFKQENPSVDVTVRVFTRNVLWRRMFTIKHPTHEEEIPDLIQVPHYWTALLVKEDVAENLSQLDPGLSLSNCLVPLKKHCYQPGTKDIYSYPWWFDLSALHYRADHLKLVTAKPEEALSTWKGLLDTCEALREKFKDVPGYYPMQNSDWRGSLSMRNALPCIWGRGSDLLSADRGTTLVGTKPFKEGIRDYVNLALNNYMPILRERGSLGTMVSGKASMMISRKQGIGTFNLRKGLKVRTLPIPATGESSVSYLAGMNLFVNKLSQHKKDALKFIKFCARPDIQVKYAGMIDAFPAFEESFEKFIFTSSQRLQTYSTILSSARTLPNVIIMGTIMEILKRVLAVCATQIVEERFTQASLDRELDLTAKEIEYLLSVYEG</sequence>
<accession>A0A928DPF4</accession>
<dbReference type="GO" id="GO:1901982">
    <property type="term" value="F:maltose binding"/>
    <property type="evidence" value="ECO:0007669"/>
    <property type="project" value="TreeGrafter"/>
</dbReference>
<dbReference type="Pfam" id="PF13416">
    <property type="entry name" value="SBP_bac_8"/>
    <property type="match status" value="1"/>
</dbReference>
<protein>
    <submittedName>
        <fullName evidence="4">Extracellular solute-binding protein</fullName>
    </submittedName>
</protein>
<keyword evidence="3" id="KW-0732">Signal</keyword>
<dbReference type="EMBL" id="SUVG01000001">
    <property type="protein sequence ID" value="MBE6420575.1"/>
    <property type="molecule type" value="Genomic_DNA"/>
</dbReference>
<evidence type="ECO:0000256" key="1">
    <source>
        <dbReference type="ARBA" id="ARBA00008520"/>
    </source>
</evidence>
<evidence type="ECO:0000256" key="3">
    <source>
        <dbReference type="ARBA" id="ARBA00022729"/>
    </source>
</evidence>
<dbReference type="PANTHER" id="PTHR30061:SF50">
    <property type="entry name" value="MALTOSE_MALTODEXTRIN-BINDING PERIPLASMIC PROTEIN"/>
    <property type="match status" value="1"/>
</dbReference>
<keyword evidence="2" id="KW-0813">Transport</keyword>
<dbReference type="GO" id="GO:0042956">
    <property type="term" value="P:maltodextrin transmembrane transport"/>
    <property type="evidence" value="ECO:0007669"/>
    <property type="project" value="TreeGrafter"/>
</dbReference>
<dbReference type="Gene3D" id="3.40.190.10">
    <property type="entry name" value="Periplasmic binding protein-like II"/>
    <property type="match status" value="2"/>
</dbReference>
<dbReference type="InterPro" id="IPR006059">
    <property type="entry name" value="SBP"/>
</dbReference>
<dbReference type="GO" id="GO:0055052">
    <property type="term" value="C:ATP-binding cassette (ABC) transporter complex, substrate-binding subunit-containing"/>
    <property type="evidence" value="ECO:0007669"/>
    <property type="project" value="TreeGrafter"/>
</dbReference>
<evidence type="ECO:0000256" key="2">
    <source>
        <dbReference type="ARBA" id="ARBA00022448"/>
    </source>
</evidence>
<reference evidence="4" key="1">
    <citation type="submission" date="2019-04" db="EMBL/GenBank/DDBJ databases">
        <title>Evolution of Biomass-Degrading Anaerobic Consortia Revealed by Metagenomics.</title>
        <authorList>
            <person name="Peng X."/>
        </authorList>
    </citation>
    <scope>NUCLEOTIDE SEQUENCE</scope>
    <source>
        <strain evidence="4">SIG66</strain>
    </source>
</reference>
<dbReference type="PANTHER" id="PTHR30061">
    <property type="entry name" value="MALTOSE-BINDING PERIPLASMIC PROTEIN"/>
    <property type="match status" value="1"/>
</dbReference>
<comment type="caution">
    <text evidence="4">The sequence shown here is derived from an EMBL/GenBank/DDBJ whole genome shotgun (WGS) entry which is preliminary data.</text>
</comment>
<name>A0A928DPF4_9BACT</name>
<gene>
    <name evidence="4" type="ORF">E7027_00260</name>
</gene>
<comment type="similarity">
    <text evidence="1">Belongs to the bacterial solute-binding protein 1 family.</text>
</comment>
<dbReference type="SUPFAM" id="SSF53850">
    <property type="entry name" value="Periplasmic binding protein-like II"/>
    <property type="match status" value="1"/>
</dbReference>
<organism evidence="4 5">
    <name type="scientific">Candidatus Avelusimicrobium gallicola</name>
    <dbReference type="NCBI Taxonomy" id="2562704"/>
    <lineage>
        <taxon>Bacteria</taxon>
        <taxon>Pseudomonadati</taxon>
        <taxon>Elusimicrobiota</taxon>
        <taxon>Elusimicrobia</taxon>
        <taxon>Elusimicrobiales</taxon>
        <taxon>Elusimicrobiaceae</taxon>
        <taxon>Candidatus Avelusimicrobium</taxon>
    </lineage>
</organism>
<dbReference type="Proteomes" id="UP000725649">
    <property type="component" value="Unassembled WGS sequence"/>
</dbReference>
<proteinExistence type="inferred from homology"/>
<evidence type="ECO:0000313" key="5">
    <source>
        <dbReference type="Proteomes" id="UP000725649"/>
    </source>
</evidence>
<dbReference type="AlphaFoldDB" id="A0A928DPF4"/>
<dbReference type="GO" id="GO:0015768">
    <property type="term" value="P:maltose transport"/>
    <property type="evidence" value="ECO:0007669"/>
    <property type="project" value="TreeGrafter"/>
</dbReference>